<dbReference type="Pfam" id="PF13205">
    <property type="entry name" value="Big_5"/>
    <property type="match status" value="1"/>
</dbReference>
<feature type="compositionally biased region" description="Polar residues" evidence="2">
    <location>
        <begin position="635"/>
        <end position="645"/>
    </location>
</feature>
<feature type="region of interest" description="Disordered" evidence="2">
    <location>
        <begin position="612"/>
        <end position="645"/>
    </location>
</feature>
<proteinExistence type="predicted"/>
<dbReference type="Proteomes" id="UP001145087">
    <property type="component" value="Unassembled WGS sequence"/>
</dbReference>
<evidence type="ECO:0000313" key="4">
    <source>
        <dbReference type="EMBL" id="MCY1720595.1"/>
    </source>
</evidence>
<dbReference type="InterPro" id="IPR032812">
    <property type="entry name" value="SbsA_Ig"/>
</dbReference>
<keyword evidence="5" id="KW-1185">Reference proteome</keyword>
<reference evidence="4" key="1">
    <citation type="submission" date="2022-11" db="EMBL/GenBank/DDBJ databases">
        <title>Marilongibacter aestuarii gen. nov., sp. nov., isolated from tidal flat sediment.</title>
        <authorList>
            <person name="Jiayan W."/>
        </authorList>
    </citation>
    <scope>NUCLEOTIDE SEQUENCE</scope>
    <source>
        <strain evidence="4">Z1-6</strain>
    </source>
</reference>
<protein>
    <submittedName>
        <fullName evidence="4">Ig-like domain-containing protein</fullName>
    </submittedName>
</protein>
<feature type="domain" description="SbsA Ig-like" evidence="3">
    <location>
        <begin position="36"/>
        <end position="135"/>
    </location>
</feature>
<feature type="region of interest" description="Disordered" evidence="2">
    <location>
        <begin position="370"/>
        <end position="389"/>
    </location>
</feature>
<evidence type="ECO:0000313" key="5">
    <source>
        <dbReference type="Proteomes" id="UP001145087"/>
    </source>
</evidence>
<dbReference type="RefSeq" id="WP_343332929.1">
    <property type="nucleotide sequence ID" value="NZ_JAPOHD010000020.1"/>
</dbReference>
<gene>
    <name evidence="4" type="ORF">OU798_09595</name>
</gene>
<evidence type="ECO:0000256" key="1">
    <source>
        <dbReference type="ARBA" id="ARBA00022729"/>
    </source>
</evidence>
<evidence type="ECO:0000256" key="2">
    <source>
        <dbReference type="SAM" id="MobiDB-lite"/>
    </source>
</evidence>
<name>A0A9X3F5B8_9BACT</name>
<comment type="caution">
    <text evidence="4">The sequence shown here is derived from an EMBL/GenBank/DDBJ whole genome shotgun (WGS) entry which is preliminary data.</text>
</comment>
<dbReference type="AlphaFoldDB" id="A0A9X3F5B8"/>
<accession>A0A9X3F5B8</accession>
<dbReference type="EMBL" id="JAPOHD010000020">
    <property type="protein sequence ID" value="MCY1720595.1"/>
    <property type="molecule type" value="Genomic_DNA"/>
</dbReference>
<organism evidence="4 5">
    <name type="scientific">Draconibacterium aestuarii</name>
    <dbReference type="NCBI Taxonomy" id="2998507"/>
    <lineage>
        <taxon>Bacteria</taxon>
        <taxon>Pseudomonadati</taxon>
        <taxon>Bacteroidota</taxon>
        <taxon>Bacteroidia</taxon>
        <taxon>Marinilabiliales</taxon>
        <taxon>Prolixibacteraceae</taxon>
        <taxon>Draconibacterium</taxon>
    </lineage>
</organism>
<keyword evidence="1" id="KW-0732">Signal</keyword>
<dbReference type="PROSITE" id="PS51257">
    <property type="entry name" value="PROKAR_LIPOPROTEIN"/>
    <property type="match status" value="1"/>
</dbReference>
<sequence>MNLKGKLPLVIVAALAWVVIVSSCANMGMPVGGPRDTVPPVLVGTDPNYGILNFKGKSVKLTFNEYLQTDEISETLVISPPLEKRPLIKTKSKTLIIQFNEELKDSATYSLDFKNSIVDNNEKNPLENLRFTFSTGDVLDSLRVAGRVMNAFNLEPIGKGLVLLHSNLHDSAVFRVRPDYIAKTDIEGMFMMDNIAPGKYHIFALNDLNGDLLYNEGAEEIAFIDSLVIPSVEFHPLNDPIDNEVDSMLVTGHTHFYPDPFYLRFFLEDIYEQYMESANREGRNKCLFLFNESVKDSFNVELLNAESDNWKLFEYNQKADSIVLWITDTLVSKQDSLFMELSYFQLDSAGEKYVQKDTMLMKYTEPKVDDKKKRRGREKEEDEPEPIPQFNWESNLSSTMELNGAIKITAPEPIAFFDSTLILLHLSSDTLKTPLDFTFEKETSTYRTYIISYDWVPQEEYSFLIDSAACTNIYGITSREFSKSIKVREEDYYGSITFNFSNVEMPMLVQVLKNNDNEDIIRQLAFNEDGPVTFEYLTPEKYKIKIIYDENGNGKWDPGSYQDNYQPEMVTYMPEVIKLRSNWSENYNWDVTPDLTFTKNILDQELEIQKRKEAEEKARKEKEAEQKNSMFKPGDSSSGSSIQQN</sequence>
<feature type="compositionally biased region" description="Basic and acidic residues" evidence="2">
    <location>
        <begin position="612"/>
        <end position="626"/>
    </location>
</feature>
<evidence type="ECO:0000259" key="3">
    <source>
        <dbReference type="Pfam" id="PF13205"/>
    </source>
</evidence>